<evidence type="ECO:0000256" key="1">
    <source>
        <dbReference type="ARBA" id="ARBA00004141"/>
    </source>
</evidence>
<feature type="transmembrane region" description="Helical" evidence="10">
    <location>
        <begin position="194"/>
        <end position="219"/>
    </location>
</feature>
<accession>A0A8T2P986</accession>
<keyword evidence="13" id="KW-1185">Reference proteome</keyword>
<feature type="transmembrane region" description="Helical" evidence="10">
    <location>
        <begin position="266"/>
        <end position="285"/>
    </location>
</feature>
<dbReference type="FunFam" id="1.10.287.70:FF:000030">
    <property type="entry name" value="Cyclic nucleotide-gated channel alpha 3"/>
    <property type="match status" value="1"/>
</dbReference>
<dbReference type="SUPFAM" id="SSF81324">
    <property type="entry name" value="Voltage-gated potassium channels"/>
    <property type="match status" value="1"/>
</dbReference>
<evidence type="ECO:0000256" key="10">
    <source>
        <dbReference type="SAM" id="Phobius"/>
    </source>
</evidence>
<evidence type="ECO:0000256" key="2">
    <source>
        <dbReference type="ARBA" id="ARBA00022448"/>
    </source>
</evidence>
<evidence type="ECO:0000256" key="7">
    <source>
        <dbReference type="ARBA" id="ARBA00023286"/>
    </source>
</evidence>
<keyword evidence="3 10" id="KW-0812">Transmembrane</keyword>
<feature type="compositionally biased region" description="Gly residues" evidence="9">
    <location>
        <begin position="634"/>
        <end position="648"/>
    </location>
</feature>
<evidence type="ECO:0000256" key="5">
    <source>
        <dbReference type="ARBA" id="ARBA00023065"/>
    </source>
</evidence>
<keyword evidence="8" id="KW-0407">Ion channel</keyword>
<dbReference type="InterPro" id="IPR032406">
    <property type="entry name" value="CLZ_dom"/>
</dbReference>
<dbReference type="InterPro" id="IPR018488">
    <property type="entry name" value="cNMP-bd_CS"/>
</dbReference>
<dbReference type="Gene3D" id="1.20.5.300">
    <property type="match status" value="1"/>
</dbReference>
<dbReference type="AlphaFoldDB" id="A0A8T2P986"/>
<dbReference type="GO" id="GO:0044877">
    <property type="term" value="F:protein-containing complex binding"/>
    <property type="evidence" value="ECO:0007669"/>
    <property type="project" value="TreeGrafter"/>
</dbReference>
<dbReference type="Gene3D" id="2.60.120.10">
    <property type="entry name" value="Jelly Rolls"/>
    <property type="match status" value="1"/>
</dbReference>
<evidence type="ECO:0000313" key="12">
    <source>
        <dbReference type="EMBL" id="KAG9348809.1"/>
    </source>
</evidence>
<feature type="compositionally biased region" description="Acidic residues" evidence="9">
    <location>
        <begin position="564"/>
        <end position="574"/>
    </location>
</feature>
<dbReference type="PROSITE" id="PS00889">
    <property type="entry name" value="CNMP_BINDING_2"/>
    <property type="match status" value="1"/>
</dbReference>
<dbReference type="PROSITE" id="PS50042">
    <property type="entry name" value="CNMP_BINDING_3"/>
    <property type="match status" value="1"/>
</dbReference>
<dbReference type="Pfam" id="PF16526">
    <property type="entry name" value="CLZ"/>
    <property type="match status" value="1"/>
</dbReference>
<dbReference type="Proteomes" id="UP000824540">
    <property type="component" value="Unassembled WGS sequence"/>
</dbReference>
<protein>
    <recommendedName>
        <fullName evidence="11">Cyclic nucleotide-binding domain-containing protein</fullName>
    </recommendedName>
</protein>
<feature type="compositionally biased region" description="Basic and acidic residues" evidence="9">
    <location>
        <begin position="695"/>
        <end position="728"/>
    </location>
</feature>
<dbReference type="FunFam" id="1.10.287.630:FF:000001">
    <property type="entry name" value="Cyclic nucleotide-gated channel alpha 3"/>
    <property type="match status" value="1"/>
</dbReference>
<dbReference type="Pfam" id="PF00027">
    <property type="entry name" value="cNMP_binding"/>
    <property type="match status" value="1"/>
</dbReference>
<dbReference type="PANTHER" id="PTHR45638:SF2">
    <property type="entry name" value="CYCLIC NUCLEOTIDE-GATED CATION CHANNEL ALPHA-4"/>
    <property type="match status" value="1"/>
</dbReference>
<dbReference type="PROSITE" id="PS00888">
    <property type="entry name" value="CNMP_BINDING_1"/>
    <property type="match status" value="1"/>
</dbReference>
<name>A0A8T2P986_9TELE</name>
<dbReference type="Gene3D" id="1.10.287.70">
    <property type="match status" value="1"/>
</dbReference>
<dbReference type="SMART" id="SM00100">
    <property type="entry name" value="cNMP"/>
    <property type="match status" value="1"/>
</dbReference>
<dbReference type="Gene3D" id="1.10.287.630">
    <property type="entry name" value="Helix hairpin bin"/>
    <property type="match status" value="1"/>
</dbReference>
<dbReference type="InterPro" id="IPR000595">
    <property type="entry name" value="cNMP-bd_dom"/>
</dbReference>
<dbReference type="GO" id="GO:0005886">
    <property type="term" value="C:plasma membrane"/>
    <property type="evidence" value="ECO:0007669"/>
    <property type="project" value="TreeGrafter"/>
</dbReference>
<organism evidence="12 13">
    <name type="scientific">Albula glossodonta</name>
    <name type="common">roundjaw bonefish</name>
    <dbReference type="NCBI Taxonomy" id="121402"/>
    <lineage>
        <taxon>Eukaryota</taxon>
        <taxon>Metazoa</taxon>
        <taxon>Chordata</taxon>
        <taxon>Craniata</taxon>
        <taxon>Vertebrata</taxon>
        <taxon>Euteleostomi</taxon>
        <taxon>Actinopterygii</taxon>
        <taxon>Neopterygii</taxon>
        <taxon>Teleostei</taxon>
        <taxon>Albuliformes</taxon>
        <taxon>Albulidae</taxon>
        <taxon>Albula</taxon>
    </lineage>
</organism>
<evidence type="ECO:0000256" key="3">
    <source>
        <dbReference type="ARBA" id="ARBA00022692"/>
    </source>
</evidence>
<feature type="domain" description="Cyclic nucleotide-binding" evidence="11">
    <location>
        <begin position="370"/>
        <end position="490"/>
    </location>
</feature>
<dbReference type="InterPro" id="IPR014710">
    <property type="entry name" value="RmlC-like_jellyroll"/>
</dbReference>
<comment type="caution">
    <text evidence="12">The sequence shown here is derived from an EMBL/GenBank/DDBJ whole genome shotgun (WGS) entry which is preliminary data.</text>
</comment>
<evidence type="ECO:0000259" key="11">
    <source>
        <dbReference type="PROSITE" id="PS50042"/>
    </source>
</evidence>
<evidence type="ECO:0000256" key="6">
    <source>
        <dbReference type="ARBA" id="ARBA00023136"/>
    </source>
</evidence>
<keyword evidence="5" id="KW-0406">Ion transport</keyword>
<feature type="region of interest" description="Disordered" evidence="9">
    <location>
        <begin position="564"/>
        <end position="728"/>
    </location>
</feature>
<proteinExistence type="predicted"/>
<dbReference type="CDD" id="cd00038">
    <property type="entry name" value="CAP_ED"/>
    <property type="match status" value="1"/>
</dbReference>
<dbReference type="Pfam" id="PF00520">
    <property type="entry name" value="Ion_trans"/>
    <property type="match status" value="1"/>
</dbReference>
<dbReference type="SUPFAM" id="SSF51206">
    <property type="entry name" value="cAMP-binding domain-like"/>
    <property type="match status" value="1"/>
</dbReference>
<feature type="transmembrane region" description="Helical" evidence="10">
    <location>
        <begin position="56"/>
        <end position="76"/>
    </location>
</feature>
<gene>
    <name evidence="12" type="ORF">JZ751_029126</name>
</gene>
<keyword evidence="2" id="KW-0813">Transport</keyword>
<dbReference type="OrthoDB" id="421226at2759"/>
<evidence type="ECO:0000256" key="9">
    <source>
        <dbReference type="SAM" id="MobiDB-lite"/>
    </source>
</evidence>
<dbReference type="GO" id="GO:0005223">
    <property type="term" value="F:intracellularly cGMP-activated cation channel activity"/>
    <property type="evidence" value="ECO:0007669"/>
    <property type="project" value="TreeGrafter"/>
</dbReference>
<evidence type="ECO:0000256" key="8">
    <source>
        <dbReference type="ARBA" id="ARBA00023303"/>
    </source>
</evidence>
<dbReference type="InterPro" id="IPR018490">
    <property type="entry name" value="cNMP-bd_dom_sf"/>
</dbReference>
<dbReference type="GO" id="GO:0017071">
    <property type="term" value="C:intracellular cyclic nucleotide activated cation channel complex"/>
    <property type="evidence" value="ECO:0007669"/>
    <property type="project" value="TreeGrafter"/>
</dbReference>
<dbReference type="InterPro" id="IPR050866">
    <property type="entry name" value="CNG_cation_channel"/>
</dbReference>
<dbReference type="EMBL" id="JAFBMS010000010">
    <property type="protein sequence ID" value="KAG9348809.1"/>
    <property type="molecule type" value="Genomic_DNA"/>
</dbReference>
<keyword evidence="6 10" id="KW-0472">Membrane</keyword>
<reference evidence="12" key="1">
    <citation type="thesis" date="2021" institute="BYU ScholarsArchive" country="Provo, UT, USA">
        <title>Applications of and Algorithms for Genome Assembly and Genomic Analyses with an Emphasis on Marine Teleosts.</title>
        <authorList>
            <person name="Pickett B.D."/>
        </authorList>
    </citation>
    <scope>NUCLEOTIDE SEQUENCE</scope>
    <source>
        <strain evidence="12">HI-2016</strain>
    </source>
</reference>
<dbReference type="InterPro" id="IPR005821">
    <property type="entry name" value="Ion_trans_dom"/>
</dbReference>
<feature type="compositionally biased region" description="Basic and acidic residues" evidence="9">
    <location>
        <begin position="603"/>
        <end position="630"/>
    </location>
</feature>
<dbReference type="FunFam" id="2.60.120.10:FF:000046">
    <property type="entry name" value="Cyclic nucleotide-gated cation channel alpha-4"/>
    <property type="match status" value="1"/>
</dbReference>
<dbReference type="GO" id="GO:0030553">
    <property type="term" value="F:cGMP binding"/>
    <property type="evidence" value="ECO:0007669"/>
    <property type="project" value="TreeGrafter"/>
</dbReference>
<evidence type="ECO:0000256" key="4">
    <source>
        <dbReference type="ARBA" id="ARBA00022989"/>
    </source>
</evidence>
<dbReference type="GO" id="GO:0005222">
    <property type="term" value="F:intracellularly cAMP-activated cation channel activity"/>
    <property type="evidence" value="ECO:0007669"/>
    <property type="project" value="TreeGrafter"/>
</dbReference>
<keyword evidence="7" id="KW-1071">Ligand-gated ion channel</keyword>
<dbReference type="PANTHER" id="PTHR45638">
    <property type="entry name" value="CYCLIC NUCLEOTIDE-GATED CATION CHANNEL SUBUNIT A"/>
    <property type="match status" value="1"/>
</dbReference>
<comment type="subcellular location">
    <subcellularLocation>
        <location evidence="1">Membrane</location>
        <topology evidence="1">Multi-pass membrane protein</topology>
    </subcellularLocation>
</comment>
<evidence type="ECO:0000313" key="13">
    <source>
        <dbReference type="Proteomes" id="UP000824540"/>
    </source>
</evidence>
<sequence>MNRWAGLFRWHLMQKEKEEEEAKEKKEGGENGKKTAEVKHRLNWKEWVVDPSGEFYFAWLQVMVFPVLYNWVIIICRTCFKAIEENYLAVWLTIDYISDLFYVADTIIRFRTGFLEQGILVRDHTLLQKHYLRSSRFRWDLASLLPTDLLYLQLGIHYPLVRINRFLRTTRLSEAFDRMETRTSYPNTFRISKLMLYIFVLIHWNACLYFALSAYIGFGSDRWVYPNITNPVFASVRRQYFYCFWFSAQIFTTVGDTPLPKREEEYLFMIADLLIAVLVFASIVGNVGNVITSLRDRDNVFFPNHELVKGYLRSHRISKELRGRVNSWYQHLYINRKITRENEILQQLPDTLRTEIAVSVHLPTLSKVTIFQNCETSLLEELVLKLTPQVRGGQWVYSPGEYVCRKGDVGHEMYIIKEGKLAVVADDGVTQFAVLGEGNFFGEISILNIKGNKSGNRRTANIRSIGHSDLFSLSKEDLTDVLSEFPAAKRLLEEKGRQILTKMGMLEETGGGDGPEEEKKMERRVEKMEEDLNALQTKLARLMAELESSACKMQARVEMLEQEMEGFESEEDRGEGEQREDPEGYGGKTEGVDGDIAGIRAEGQSKTEEVLDRKDDGKGEGKEEPEKRESQGNGRTGEGQGKGVAEGGGKVKRTNGEETGDNMKDGLKKQVGVIQKGTGGDPEGNKVTGGVAGGSREEGTEKSREGGGEDKINGNEEEKMDEKTLGRG</sequence>
<keyword evidence="4 10" id="KW-1133">Transmembrane helix</keyword>